<dbReference type="InterPro" id="IPR025857">
    <property type="entry name" value="MacB_PCD"/>
</dbReference>
<feature type="transmembrane region" description="Helical" evidence="6">
    <location>
        <begin position="21"/>
        <end position="41"/>
    </location>
</feature>
<dbReference type="Pfam" id="PF02687">
    <property type="entry name" value="FtsX"/>
    <property type="match status" value="2"/>
</dbReference>
<evidence type="ECO:0000259" key="8">
    <source>
        <dbReference type="Pfam" id="PF12704"/>
    </source>
</evidence>
<keyword evidence="10" id="KW-1185">Reference proteome</keyword>
<feature type="transmembrane region" description="Helical" evidence="6">
    <location>
        <begin position="773"/>
        <end position="792"/>
    </location>
</feature>
<feature type="transmembrane region" description="Helical" evidence="6">
    <location>
        <begin position="284"/>
        <end position="310"/>
    </location>
</feature>
<organism evidence="9 10">
    <name type="scientific">Dokdonia sinensis</name>
    <dbReference type="NCBI Taxonomy" id="2479847"/>
    <lineage>
        <taxon>Bacteria</taxon>
        <taxon>Pseudomonadati</taxon>
        <taxon>Bacteroidota</taxon>
        <taxon>Flavobacteriia</taxon>
        <taxon>Flavobacteriales</taxon>
        <taxon>Flavobacteriaceae</taxon>
        <taxon>Dokdonia</taxon>
    </lineage>
</organism>
<dbReference type="PANTHER" id="PTHR30572:SF18">
    <property type="entry name" value="ABC-TYPE MACROLIDE FAMILY EXPORT SYSTEM PERMEASE COMPONENT 2"/>
    <property type="match status" value="1"/>
</dbReference>
<feature type="domain" description="ABC3 transporter permease C-terminal" evidence="7">
    <location>
        <begin position="290"/>
        <end position="406"/>
    </location>
</feature>
<dbReference type="InterPro" id="IPR050250">
    <property type="entry name" value="Macrolide_Exporter_MacB"/>
</dbReference>
<protein>
    <submittedName>
        <fullName evidence="9">ABC transporter permease</fullName>
    </submittedName>
</protein>
<dbReference type="EMBL" id="REFV01000012">
    <property type="protein sequence ID" value="RMB57123.1"/>
    <property type="molecule type" value="Genomic_DNA"/>
</dbReference>
<feature type="transmembrane region" description="Helical" evidence="6">
    <location>
        <begin position="735"/>
        <end position="753"/>
    </location>
</feature>
<evidence type="ECO:0000256" key="3">
    <source>
        <dbReference type="ARBA" id="ARBA00022692"/>
    </source>
</evidence>
<keyword evidence="5 6" id="KW-0472">Membrane</keyword>
<comment type="caution">
    <text evidence="9">The sequence shown here is derived from an EMBL/GenBank/DDBJ whole genome shotgun (WGS) entry which is preliminary data.</text>
</comment>
<feature type="domain" description="MacB-like periplasmic core" evidence="8">
    <location>
        <begin position="20"/>
        <end position="232"/>
    </location>
</feature>
<dbReference type="Pfam" id="PF12704">
    <property type="entry name" value="MacB_PCD"/>
    <property type="match status" value="1"/>
</dbReference>
<keyword evidence="4 6" id="KW-1133">Transmembrane helix</keyword>
<feature type="transmembrane region" description="Helical" evidence="6">
    <location>
        <begin position="428"/>
        <end position="448"/>
    </location>
</feature>
<dbReference type="Proteomes" id="UP000281985">
    <property type="component" value="Unassembled WGS sequence"/>
</dbReference>
<evidence type="ECO:0000256" key="2">
    <source>
        <dbReference type="ARBA" id="ARBA00022475"/>
    </source>
</evidence>
<evidence type="ECO:0000256" key="4">
    <source>
        <dbReference type="ARBA" id="ARBA00022989"/>
    </source>
</evidence>
<sequence length="806" mass="89993">MFKNSLRIALRGLKGNPLFTVLNITSLVVGLLVIYIAIGYLKFENSYDEFHQNSDHLYRVGRTYRAQDYAVVGFGNYSSSVGEEQQKQIAGIKNVAGIENATQFFVTNDTEYLRYNNVQIEQDKILSTNAAAGFVEMFTWELLAGSFDRFKNLRNTVILNETTADKLKGQADLNSLIDEPVTIAGQTFTVAAVIKDVPANSHFDYNIATNVERIDYWGSHMYVQLLPATNPDIVTKGYNAEMLKIDPSLATNKTYKGNFLQKVTDIHLKSNILYELKPPGNANYMYLIGAFGILIILITLFNYANFTLALKTKQSKVIGVRKVLGASSNRIASQFLMEAVILVLVSLPVLLITIFVAVPFFNDFMGVALASNPFSDIGVFAIVLAVALVVGILASLAPAILLSSKNTLSLFKEKLSEKQFERFSMRKYLIVSQFAILIGVTSVSYFMYKQIQFIENKDLGFQKEGILFAYSSPDNIDVFQQQLEAIPEIKKVGNGSSFGIETFNNIRYKLEGLETIYEDSNQFYLDYDAVQAYDLKTTLAPSVFENIEEHTRRTLINRSAATRFAKLKRISTDQLIGTQIITEPDYQNEDGSYGFPFTIDGIYEDINVFSLRESVAPYFITVSDRVRMGGMSIVSYDTNATESTLAKINAAYEKMDNTFPLNIEFLDENFQRLHQTDTKTATLVFVLNGIAIFLASIGIIGITLLLIVGKTKEIGIRKVLGATIPQILKLSVREYVSFVVIALIVSTPLAWWVTQNWLDNFAYRVDIQPLTFIFVGLAVLALAATIVSVVSYRSAAANPVKSLKTE</sequence>
<comment type="subcellular location">
    <subcellularLocation>
        <location evidence="1">Cell membrane</location>
        <topology evidence="1">Multi-pass membrane protein</topology>
    </subcellularLocation>
</comment>
<evidence type="ECO:0000259" key="7">
    <source>
        <dbReference type="Pfam" id="PF02687"/>
    </source>
</evidence>
<dbReference type="OrthoDB" id="8740261at2"/>
<dbReference type="GO" id="GO:0022857">
    <property type="term" value="F:transmembrane transporter activity"/>
    <property type="evidence" value="ECO:0007669"/>
    <property type="project" value="TreeGrafter"/>
</dbReference>
<name>A0A3M0G5Q6_9FLAO</name>
<feature type="transmembrane region" description="Helical" evidence="6">
    <location>
        <begin position="377"/>
        <end position="402"/>
    </location>
</feature>
<feature type="transmembrane region" description="Helical" evidence="6">
    <location>
        <begin position="683"/>
        <end position="708"/>
    </location>
</feature>
<accession>A0A3M0G5Q6</accession>
<proteinExistence type="predicted"/>
<keyword evidence="2" id="KW-1003">Cell membrane</keyword>
<dbReference type="InterPro" id="IPR003838">
    <property type="entry name" value="ABC3_permease_C"/>
</dbReference>
<evidence type="ECO:0000313" key="9">
    <source>
        <dbReference type="EMBL" id="RMB57123.1"/>
    </source>
</evidence>
<gene>
    <name evidence="9" type="ORF">EAX61_12190</name>
</gene>
<keyword evidence="3 6" id="KW-0812">Transmembrane</keyword>
<dbReference type="AlphaFoldDB" id="A0A3M0G5Q6"/>
<dbReference type="GO" id="GO:0005886">
    <property type="term" value="C:plasma membrane"/>
    <property type="evidence" value="ECO:0007669"/>
    <property type="project" value="UniProtKB-SubCell"/>
</dbReference>
<dbReference type="PANTHER" id="PTHR30572">
    <property type="entry name" value="MEMBRANE COMPONENT OF TRANSPORTER-RELATED"/>
    <property type="match status" value="1"/>
</dbReference>
<feature type="transmembrane region" description="Helical" evidence="6">
    <location>
        <begin position="331"/>
        <end position="357"/>
    </location>
</feature>
<dbReference type="RefSeq" id="WP_121917979.1">
    <property type="nucleotide sequence ID" value="NZ_REFV01000012.1"/>
</dbReference>
<evidence type="ECO:0000313" key="10">
    <source>
        <dbReference type="Proteomes" id="UP000281985"/>
    </source>
</evidence>
<feature type="domain" description="ABC3 transporter permease C-terminal" evidence="7">
    <location>
        <begin position="686"/>
        <end position="796"/>
    </location>
</feature>
<evidence type="ECO:0000256" key="1">
    <source>
        <dbReference type="ARBA" id="ARBA00004651"/>
    </source>
</evidence>
<reference evidence="9 10" key="1">
    <citation type="submission" date="2018-10" db="EMBL/GenBank/DDBJ databases">
        <title>Dokdonia luteus sp. nov., isolated from sea water.</title>
        <authorList>
            <person name="Zhou L.Y."/>
            <person name="Du Z.J."/>
        </authorList>
    </citation>
    <scope>NUCLEOTIDE SEQUENCE [LARGE SCALE GENOMIC DNA]</scope>
    <source>
        <strain evidence="9 10">SH27</strain>
    </source>
</reference>
<evidence type="ECO:0000256" key="6">
    <source>
        <dbReference type="SAM" id="Phobius"/>
    </source>
</evidence>
<evidence type="ECO:0000256" key="5">
    <source>
        <dbReference type="ARBA" id="ARBA00023136"/>
    </source>
</evidence>